<name>A0AA90UGV6_9BACT</name>
<protein>
    <submittedName>
        <fullName evidence="6">Restriction endonuclease subunit S</fullName>
    </submittedName>
</protein>
<dbReference type="Proteomes" id="UP000442105">
    <property type="component" value="Unassembled WGS sequence"/>
</dbReference>
<dbReference type="Pfam" id="PF01420">
    <property type="entry name" value="Methylase_S"/>
    <property type="match status" value="1"/>
</dbReference>
<organism evidence="6 7">
    <name type="scientific">Segatella copri</name>
    <dbReference type="NCBI Taxonomy" id="165179"/>
    <lineage>
        <taxon>Bacteria</taxon>
        <taxon>Pseudomonadati</taxon>
        <taxon>Bacteroidota</taxon>
        <taxon>Bacteroidia</taxon>
        <taxon>Bacteroidales</taxon>
        <taxon>Prevotellaceae</taxon>
        <taxon>Segatella</taxon>
    </lineage>
</organism>
<keyword evidence="6" id="KW-0540">Nuclease</keyword>
<dbReference type="InterPro" id="IPR044946">
    <property type="entry name" value="Restrct_endonuc_typeI_TRD_sf"/>
</dbReference>
<keyword evidence="2" id="KW-0680">Restriction system</keyword>
<dbReference type="InterPro" id="IPR051212">
    <property type="entry name" value="Type-I_RE_S_subunit"/>
</dbReference>
<dbReference type="GO" id="GO:0009307">
    <property type="term" value="P:DNA restriction-modification system"/>
    <property type="evidence" value="ECO:0007669"/>
    <property type="project" value="UniProtKB-KW"/>
</dbReference>
<keyword evidence="4" id="KW-0175">Coiled coil</keyword>
<dbReference type="Gene3D" id="3.90.220.20">
    <property type="entry name" value="DNA methylase specificity domains"/>
    <property type="match status" value="2"/>
</dbReference>
<evidence type="ECO:0000259" key="5">
    <source>
        <dbReference type="Pfam" id="PF01420"/>
    </source>
</evidence>
<evidence type="ECO:0000256" key="1">
    <source>
        <dbReference type="ARBA" id="ARBA00010923"/>
    </source>
</evidence>
<dbReference type="InterPro" id="IPR000055">
    <property type="entry name" value="Restrct_endonuc_typeI_TRD"/>
</dbReference>
<evidence type="ECO:0000313" key="6">
    <source>
        <dbReference type="EMBL" id="MQN13798.1"/>
    </source>
</evidence>
<dbReference type="RefSeq" id="WP_153129259.1">
    <property type="nucleotide sequence ID" value="NZ_VZCW01000346.1"/>
</dbReference>
<keyword evidence="6" id="KW-0378">Hydrolase</keyword>
<evidence type="ECO:0000256" key="3">
    <source>
        <dbReference type="ARBA" id="ARBA00023125"/>
    </source>
</evidence>
<comment type="caution">
    <text evidence="6">The sequence shown here is derived from an EMBL/GenBank/DDBJ whole genome shotgun (WGS) entry which is preliminary data.</text>
</comment>
<keyword evidence="6" id="KW-0255">Endonuclease</keyword>
<feature type="domain" description="Type I restriction modification DNA specificity" evidence="5">
    <location>
        <begin position="297"/>
        <end position="395"/>
    </location>
</feature>
<dbReference type="PANTHER" id="PTHR43140">
    <property type="entry name" value="TYPE-1 RESTRICTION ENZYME ECOKI SPECIFICITY PROTEIN"/>
    <property type="match status" value="1"/>
</dbReference>
<reference evidence="7" key="1">
    <citation type="submission" date="2019-09" db="EMBL/GenBank/DDBJ databases">
        <title>Distinct polysaccharide growth profiles of human intestinal Prevotella copri isolates.</title>
        <authorList>
            <person name="Fehlner-Peach H."/>
            <person name="Magnabosco C."/>
            <person name="Raghavan V."/>
            <person name="Scher J.U."/>
            <person name="Tett A."/>
            <person name="Cox L.M."/>
            <person name="Gottsegen C."/>
            <person name="Watters A."/>
            <person name="Wiltshire- Gordon J.D."/>
            <person name="Segata N."/>
            <person name="Bonneau R."/>
            <person name="Littman D.R."/>
        </authorList>
    </citation>
    <scope>NUCLEOTIDE SEQUENCE [LARGE SCALE GENOMIC DNA]</scope>
    <source>
        <strain evidence="7">iAQ1179</strain>
    </source>
</reference>
<sequence>MERYREYKDSGIYYIPLIPSSWNVLKGKILFKEEKRPIRQQDEIVTCFRDGQVTLRKNRRLEGFTNSLKEIGYQGIRKGDLVIHNMDAFAGAIGVSDSDGKGTPVYAVCTPIREDVNQYYYCFLLRFLAKIGFIQSLAKGIRERSSDFRYGDFKELLLPVPSRAEQDAIVSYLDAATSKIDKAIVMQQKMIDLLNERKQIIIQNAVTKGLDENVEMKNSGVEWIGMIPKHWEIKRLKYVMHSYGRIGFRGYGTDDIVDEGQGAITLSPSNIQDSSMDYSKKTYLSWKKYYESPEIMIKNGDVLMVKTGSSYGKCAVVKDLPMECTINPQLVVFKEHKEFSEFLAYSFQTTFAKCFINTSVIGGTIPTISQEKINNYIFPFPSKSEQQAIVAYLDKEMQRFDSAITNCQRQIAFLQERKQIIINEVVTGKVKVS</sequence>
<evidence type="ECO:0000256" key="2">
    <source>
        <dbReference type="ARBA" id="ARBA00022747"/>
    </source>
</evidence>
<feature type="coiled-coil region" evidence="4">
    <location>
        <begin position="397"/>
        <end position="424"/>
    </location>
</feature>
<dbReference type="SUPFAM" id="SSF116734">
    <property type="entry name" value="DNA methylase specificity domain"/>
    <property type="match status" value="2"/>
</dbReference>
<keyword evidence="3" id="KW-0238">DNA-binding</keyword>
<accession>A0AA90UGV6</accession>
<dbReference type="Gene3D" id="1.10.287.1120">
    <property type="entry name" value="Bipartite methylase S protein"/>
    <property type="match status" value="1"/>
</dbReference>
<dbReference type="GO" id="GO:0004519">
    <property type="term" value="F:endonuclease activity"/>
    <property type="evidence" value="ECO:0007669"/>
    <property type="project" value="UniProtKB-KW"/>
</dbReference>
<dbReference type="PANTHER" id="PTHR43140:SF1">
    <property type="entry name" value="TYPE I RESTRICTION ENZYME ECOKI SPECIFICITY SUBUNIT"/>
    <property type="match status" value="1"/>
</dbReference>
<gene>
    <name evidence="6" type="ORF">F7D95_13565</name>
</gene>
<dbReference type="EMBL" id="VZCW01000346">
    <property type="protein sequence ID" value="MQN13798.1"/>
    <property type="molecule type" value="Genomic_DNA"/>
</dbReference>
<dbReference type="AlphaFoldDB" id="A0AA90UGV6"/>
<comment type="similarity">
    <text evidence="1">Belongs to the type-I restriction system S methylase family.</text>
</comment>
<evidence type="ECO:0000313" key="7">
    <source>
        <dbReference type="Proteomes" id="UP000442105"/>
    </source>
</evidence>
<dbReference type="GO" id="GO:0003677">
    <property type="term" value="F:DNA binding"/>
    <property type="evidence" value="ECO:0007669"/>
    <property type="project" value="UniProtKB-KW"/>
</dbReference>
<evidence type="ECO:0000256" key="4">
    <source>
        <dbReference type="SAM" id="Coils"/>
    </source>
</evidence>
<proteinExistence type="inferred from homology"/>